<dbReference type="KEGG" id="kbs:EPA93_41015"/>
<dbReference type="Pfam" id="PF13692">
    <property type="entry name" value="Glyco_trans_1_4"/>
    <property type="match status" value="1"/>
</dbReference>
<dbReference type="Proteomes" id="UP000290365">
    <property type="component" value="Chromosome"/>
</dbReference>
<accession>A0A4P6K2E6</accession>
<dbReference type="PANTHER" id="PTHR12526">
    <property type="entry name" value="GLYCOSYLTRANSFERASE"/>
    <property type="match status" value="1"/>
</dbReference>
<dbReference type="EMBL" id="CP035758">
    <property type="protein sequence ID" value="QBD82023.1"/>
    <property type="molecule type" value="Genomic_DNA"/>
</dbReference>
<keyword evidence="1" id="KW-0808">Transferase</keyword>
<dbReference type="RefSeq" id="WP_129893083.1">
    <property type="nucleotide sequence ID" value="NZ_CP035758.1"/>
</dbReference>
<sequence>MRILFVTPHPPSRIRVRGYGFLTYLQRQHEVTIITQCISERERADVEILRQKGYKVVPVEEDKKQKILRTGMALFSRVPLQVAYAQSERFAQAIQQLCAEETFDVVHVEHLRGIASLQEISRLPPIVWDAVDCISLLFEHTMKSGSSLPIRAMAAVDCKRTQHYEARLLSRFKHLVITSERDREALLELYRAYQQRGSEPEPNISVVPNGVDLEYFYPQQEKRRQGNLVFLGKMSYHANIAAVLYLYQQIMPLIWQQRPKTTLTIVGSNPPRSIRRLSHDARVEITGYVDDIRPYMGRAEIMVSPMVYSVGIQNKVLEAMALGTPVVAAARVAAALHAQPEQDLLVAQSAQEFAEKTIHLMDNTELRASLSQHGRQYVEQTHDWAAIADHLVDVYQQALAARTAKAHYVNPVGARSAP</sequence>
<dbReference type="OrthoDB" id="9807209at2"/>
<dbReference type="SUPFAM" id="SSF53756">
    <property type="entry name" value="UDP-Glycosyltransferase/glycogen phosphorylase"/>
    <property type="match status" value="1"/>
</dbReference>
<dbReference type="CDD" id="cd03801">
    <property type="entry name" value="GT4_PimA-like"/>
    <property type="match status" value="1"/>
</dbReference>
<dbReference type="AlphaFoldDB" id="A0A4P6K2E6"/>
<dbReference type="PANTHER" id="PTHR12526:SF600">
    <property type="entry name" value="GLYCOSYL TRANSFERASE GROUP 1"/>
    <property type="match status" value="1"/>
</dbReference>
<keyword evidence="2" id="KW-1185">Reference proteome</keyword>
<proteinExistence type="predicted"/>
<gene>
    <name evidence="1" type="ORF">EPA93_41015</name>
</gene>
<dbReference type="Gene3D" id="3.40.50.2000">
    <property type="entry name" value="Glycogen Phosphorylase B"/>
    <property type="match status" value="2"/>
</dbReference>
<evidence type="ECO:0000313" key="2">
    <source>
        <dbReference type="Proteomes" id="UP000290365"/>
    </source>
</evidence>
<organism evidence="1 2">
    <name type="scientific">Ktedonosporobacter rubrisoli</name>
    <dbReference type="NCBI Taxonomy" id="2509675"/>
    <lineage>
        <taxon>Bacteria</taxon>
        <taxon>Bacillati</taxon>
        <taxon>Chloroflexota</taxon>
        <taxon>Ktedonobacteria</taxon>
        <taxon>Ktedonobacterales</taxon>
        <taxon>Ktedonosporobacteraceae</taxon>
        <taxon>Ktedonosporobacter</taxon>
    </lineage>
</organism>
<dbReference type="GO" id="GO:0016757">
    <property type="term" value="F:glycosyltransferase activity"/>
    <property type="evidence" value="ECO:0007669"/>
    <property type="project" value="TreeGrafter"/>
</dbReference>
<protein>
    <submittedName>
        <fullName evidence="1">Glycosyltransferase</fullName>
    </submittedName>
</protein>
<name>A0A4P6K2E6_KTERU</name>
<reference evidence="1 2" key="1">
    <citation type="submission" date="2019-01" db="EMBL/GenBank/DDBJ databases">
        <title>Ktedonosporobacter rubrisoli SCAWS-G2.</title>
        <authorList>
            <person name="Huang Y."/>
            <person name="Yan B."/>
        </authorList>
    </citation>
    <scope>NUCLEOTIDE SEQUENCE [LARGE SCALE GENOMIC DNA]</scope>
    <source>
        <strain evidence="1 2">SCAWS-G2</strain>
    </source>
</reference>
<evidence type="ECO:0000313" key="1">
    <source>
        <dbReference type="EMBL" id="QBD82023.1"/>
    </source>
</evidence>